<gene>
    <name evidence="1" type="ORF">GCM10022419_046220</name>
</gene>
<protein>
    <recommendedName>
        <fullName evidence="3">HEPN AbiU2-like domain-containing protein</fullName>
    </recommendedName>
</protein>
<accession>A0ABP6X2Q9</accession>
<sequence length="317" mass="35199">MATSALAPQTMRRLTFIRLLHQQGIEQSRSPQPLSFTSVLLFHDAIELFLMLTSEHLGFEPKGRNFVERYFGSLDPNANNGPREILSGRNGVQRITDLRNAFKHANTWPGAEGLEQSRADAAAFFEENTPKVFGIEYAAIDMADLISQEEVRDLVRKAAAAESSGSRMEAMALLVDAGNAVSREHLGHGRDRTLFSFGPNLRVGLPLEERDIVRMFRTLDGYGSVVNEFAEQFATLTEITLATQRALRIMTLGVDYHAYLKFLSLTPIVDYSTNGERSVHHTTALAPTAEDYAFCQQLVITMALRLADIQGHITAPS</sequence>
<evidence type="ECO:0000313" key="2">
    <source>
        <dbReference type="Proteomes" id="UP001500630"/>
    </source>
</evidence>
<name>A0ABP6X2Q9_9ACTN</name>
<dbReference type="Proteomes" id="UP001500630">
    <property type="component" value="Unassembled WGS sequence"/>
</dbReference>
<organism evidence="1 2">
    <name type="scientific">Nonomuraea rosea</name>
    <dbReference type="NCBI Taxonomy" id="638574"/>
    <lineage>
        <taxon>Bacteria</taxon>
        <taxon>Bacillati</taxon>
        <taxon>Actinomycetota</taxon>
        <taxon>Actinomycetes</taxon>
        <taxon>Streptosporangiales</taxon>
        <taxon>Streptosporangiaceae</taxon>
        <taxon>Nonomuraea</taxon>
    </lineage>
</organism>
<keyword evidence="2" id="KW-1185">Reference proteome</keyword>
<reference evidence="2" key="1">
    <citation type="journal article" date="2019" name="Int. J. Syst. Evol. Microbiol.">
        <title>The Global Catalogue of Microorganisms (GCM) 10K type strain sequencing project: providing services to taxonomists for standard genome sequencing and annotation.</title>
        <authorList>
            <consortium name="The Broad Institute Genomics Platform"/>
            <consortium name="The Broad Institute Genome Sequencing Center for Infectious Disease"/>
            <person name="Wu L."/>
            <person name="Ma J."/>
        </authorList>
    </citation>
    <scope>NUCLEOTIDE SEQUENCE [LARGE SCALE GENOMIC DNA]</scope>
    <source>
        <strain evidence="2">JCM 17326</strain>
    </source>
</reference>
<evidence type="ECO:0000313" key="1">
    <source>
        <dbReference type="EMBL" id="GAA3560337.1"/>
    </source>
</evidence>
<evidence type="ECO:0008006" key="3">
    <source>
        <dbReference type="Google" id="ProtNLM"/>
    </source>
</evidence>
<dbReference type="EMBL" id="BAABDQ010000009">
    <property type="protein sequence ID" value="GAA3560337.1"/>
    <property type="molecule type" value="Genomic_DNA"/>
</dbReference>
<comment type="caution">
    <text evidence="1">The sequence shown here is derived from an EMBL/GenBank/DDBJ whole genome shotgun (WGS) entry which is preliminary data.</text>
</comment>
<proteinExistence type="predicted"/>